<reference evidence="2 3" key="1">
    <citation type="submission" date="2019-01" db="EMBL/GenBank/DDBJ databases">
        <title>Ktedonosporobacter rubrisoli SCAWS-G2.</title>
        <authorList>
            <person name="Huang Y."/>
            <person name="Yan B."/>
        </authorList>
    </citation>
    <scope>NUCLEOTIDE SEQUENCE [LARGE SCALE GENOMIC DNA]</scope>
    <source>
        <strain evidence="2 3">SCAWS-G2</strain>
    </source>
</reference>
<keyword evidence="3" id="KW-1185">Reference proteome</keyword>
<dbReference type="Proteomes" id="UP000290365">
    <property type="component" value="Chromosome"/>
</dbReference>
<keyword evidence="1" id="KW-0472">Membrane</keyword>
<dbReference type="OrthoDB" id="572515at2"/>
<dbReference type="AlphaFoldDB" id="A0A4P6JLG6"/>
<organism evidence="2 3">
    <name type="scientific">Ktedonosporobacter rubrisoli</name>
    <dbReference type="NCBI Taxonomy" id="2509675"/>
    <lineage>
        <taxon>Bacteria</taxon>
        <taxon>Bacillati</taxon>
        <taxon>Chloroflexota</taxon>
        <taxon>Ktedonobacteria</taxon>
        <taxon>Ktedonobacterales</taxon>
        <taxon>Ktedonosporobacteraceae</taxon>
        <taxon>Ktedonosporobacter</taxon>
    </lineage>
</organism>
<dbReference type="KEGG" id="kbs:EPA93_08590"/>
<proteinExistence type="predicted"/>
<evidence type="ECO:0000313" key="2">
    <source>
        <dbReference type="EMBL" id="QBD76059.1"/>
    </source>
</evidence>
<name>A0A4P6JLG6_KTERU</name>
<dbReference type="RefSeq" id="WP_129886655.1">
    <property type="nucleotide sequence ID" value="NZ_CP035758.1"/>
</dbReference>
<feature type="transmembrane region" description="Helical" evidence="1">
    <location>
        <begin position="36"/>
        <end position="56"/>
    </location>
</feature>
<dbReference type="EMBL" id="CP035758">
    <property type="protein sequence ID" value="QBD76059.1"/>
    <property type="molecule type" value="Genomic_DNA"/>
</dbReference>
<gene>
    <name evidence="2" type="ORF">EPA93_08590</name>
</gene>
<sequence length="181" mass="19632">MATTAPKRNIFRSRALQIYVQNQEKTILPRIVAPPVFLFFWILLVILTIAGLVAWLGQVPLYATGAGLIPSSSSQTADVATAIILLPNKQVQDAHIQPGMKVDVQVGTEGLPIHSNVESVSPIILSPVDVHQRYGVDVTDPSQVISVKLPGITQKQFAGTLVRAQFLVGSQRLLSLFPIFS</sequence>
<accession>A0A4P6JLG6</accession>
<keyword evidence="1" id="KW-1133">Transmembrane helix</keyword>
<keyword evidence="1" id="KW-0812">Transmembrane</keyword>
<evidence type="ECO:0000313" key="3">
    <source>
        <dbReference type="Proteomes" id="UP000290365"/>
    </source>
</evidence>
<protein>
    <recommendedName>
        <fullName evidence="4">HlyD family efflux transporter periplasmic adaptor subunit</fullName>
    </recommendedName>
</protein>
<evidence type="ECO:0008006" key="4">
    <source>
        <dbReference type="Google" id="ProtNLM"/>
    </source>
</evidence>
<evidence type="ECO:0000256" key="1">
    <source>
        <dbReference type="SAM" id="Phobius"/>
    </source>
</evidence>